<dbReference type="RefSeq" id="WP_006883124.1">
    <property type="nucleotide sequence ID" value="NZ_AOIU01000013.1"/>
</dbReference>
<evidence type="ECO:0000256" key="2">
    <source>
        <dbReference type="ARBA" id="ARBA00022448"/>
    </source>
</evidence>
<dbReference type="EMBL" id="AOIU01000013">
    <property type="protein sequence ID" value="ELZ27698.1"/>
    <property type="molecule type" value="Genomic_DNA"/>
</dbReference>
<evidence type="ECO:0000256" key="1">
    <source>
        <dbReference type="ARBA" id="ARBA00005417"/>
    </source>
</evidence>
<dbReference type="Gene3D" id="3.40.50.300">
    <property type="entry name" value="P-loop containing nucleotide triphosphate hydrolases"/>
    <property type="match status" value="1"/>
</dbReference>
<dbReference type="InterPro" id="IPR003439">
    <property type="entry name" value="ABC_transporter-like_ATP-bd"/>
</dbReference>
<keyword evidence="4" id="KW-0067">ATP-binding</keyword>
<dbReference type="InterPro" id="IPR027417">
    <property type="entry name" value="P-loop_NTPase"/>
</dbReference>
<evidence type="ECO:0000256" key="3">
    <source>
        <dbReference type="ARBA" id="ARBA00022741"/>
    </source>
</evidence>
<dbReference type="CDD" id="cd03235">
    <property type="entry name" value="ABC_Metallic_Cations"/>
    <property type="match status" value="1"/>
</dbReference>
<evidence type="ECO:0000313" key="7">
    <source>
        <dbReference type="EMBL" id="ELZ27698.1"/>
    </source>
</evidence>
<protein>
    <submittedName>
        <fullName evidence="7">ABC transporter</fullName>
    </submittedName>
</protein>
<dbReference type="GO" id="GO:0005524">
    <property type="term" value="F:ATP binding"/>
    <property type="evidence" value="ECO:0007669"/>
    <property type="project" value="UniProtKB-KW"/>
</dbReference>
<evidence type="ECO:0000313" key="8">
    <source>
        <dbReference type="Proteomes" id="UP000011626"/>
    </source>
</evidence>
<dbReference type="eggNOG" id="arCOG00201">
    <property type="taxonomic scope" value="Archaea"/>
</dbReference>
<name>M0CYI6_9EURY</name>
<evidence type="ECO:0000259" key="6">
    <source>
        <dbReference type="PROSITE" id="PS50893"/>
    </source>
</evidence>
<reference evidence="7 8" key="1">
    <citation type="journal article" date="2014" name="PLoS Genet.">
        <title>Phylogenetically driven sequencing of extremely halophilic archaea reveals strategies for static and dynamic osmo-response.</title>
        <authorList>
            <person name="Becker E.A."/>
            <person name="Seitzer P.M."/>
            <person name="Tritt A."/>
            <person name="Larsen D."/>
            <person name="Krusor M."/>
            <person name="Yao A.I."/>
            <person name="Wu D."/>
            <person name="Madern D."/>
            <person name="Eisen J.A."/>
            <person name="Darling A.E."/>
            <person name="Facciotti M.T."/>
        </authorList>
    </citation>
    <scope>NUCLEOTIDE SEQUENCE [LARGE SCALE GENOMIC DNA]</scope>
    <source>
        <strain evidence="7 8">2-9-1</strain>
    </source>
</reference>
<dbReference type="PANTHER" id="PTHR42734">
    <property type="entry name" value="METAL TRANSPORT SYSTEM ATP-BINDING PROTEIN TM_0124-RELATED"/>
    <property type="match status" value="1"/>
</dbReference>
<dbReference type="Proteomes" id="UP000011626">
    <property type="component" value="Unassembled WGS sequence"/>
</dbReference>
<evidence type="ECO:0000256" key="4">
    <source>
        <dbReference type="ARBA" id="ARBA00022840"/>
    </source>
</evidence>
<dbReference type="SMART" id="SM00382">
    <property type="entry name" value="AAA"/>
    <property type="match status" value="1"/>
</dbReference>
<dbReference type="PATRIC" id="fig|797114.5.peg.1480"/>
<dbReference type="PANTHER" id="PTHR42734:SF5">
    <property type="entry name" value="IRON TRANSPORT SYSTEM ATP-BINDING PROTEIN HI_0361-RELATED"/>
    <property type="match status" value="1"/>
</dbReference>
<sequence>MSSQDTDSATAERTDERPTAATNAETPTGEPVIDLRDVAFGYTATPVVEGVSLAVDPGEYIAVVGPNGSGKSTLMQLMLGLLEPDAGRARLFGERADRFDDGERLGYVAQHASAAKEMPITVREVVKMGRYPHVGFDRLSADDRTVAAALREDPVETVRRAANAVSGRLAAEDWAIVDDALATVGMSAFADRRITQLSGGQRQRAFIARALAGEADLLVLDEPTVGVDAESVEAFYDLLGELNAGGITVLLIEHDLGAVVEQADRVVCLNREVYFDGPTDEFVDSDALARAFGAGARSLAGVDR</sequence>
<gene>
    <name evidence="7" type="ORF">C475_07250</name>
</gene>
<dbReference type="InterPro" id="IPR050153">
    <property type="entry name" value="Metal_Ion_Import_ABC"/>
</dbReference>
<dbReference type="GO" id="GO:0016887">
    <property type="term" value="F:ATP hydrolysis activity"/>
    <property type="evidence" value="ECO:0007669"/>
    <property type="project" value="InterPro"/>
</dbReference>
<dbReference type="InterPro" id="IPR017871">
    <property type="entry name" value="ABC_transporter-like_CS"/>
</dbReference>
<dbReference type="PROSITE" id="PS00211">
    <property type="entry name" value="ABC_TRANSPORTER_1"/>
    <property type="match status" value="1"/>
</dbReference>
<dbReference type="AlphaFoldDB" id="M0CYI6"/>
<dbReference type="OrthoDB" id="10909at2157"/>
<keyword evidence="3" id="KW-0547">Nucleotide-binding</keyword>
<dbReference type="STRING" id="797114.C475_07250"/>
<dbReference type="Pfam" id="PF00005">
    <property type="entry name" value="ABC_tran"/>
    <property type="match status" value="1"/>
</dbReference>
<keyword evidence="8" id="KW-1185">Reference proteome</keyword>
<dbReference type="SUPFAM" id="SSF52540">
    <property type="entry name" value="P-loop containing nucleoside triphosphate hydrolases"/>
    <property type="match status" value="1"/>
</dbReference>
<feature type="domain" description="ABC transporter" evidence="6">
    <location>
        <begin position="33"/>
        <end position="296"/>
    </location>
</feature>
<proteinExistence type="inferred from homology"/>
<organism evidence="7 8">
    <name type="scientific">Halosimplex carlsbadense 2-9-1</name>
    <dbReference type="NCBI Taxonomy" id="797114"/>
    <lineage>
        <taxon>Archaea</taxon>
        <taxon>Methanobacteriati</taxon>
        <taxon>Methanobacteriota</taxon>
        <taxon>Stenosarchaea group</taxon>
        <taxon>Halobacteria</taxon>
        <taxon>Halobacteriales</taxon>
        <taxon>Haloarculaceae</taxon>
        <taxon>Halosimplex</taxon>
    </lineage>
</organism>
<keyword evidence="2" id="KW-0813">Transport</keyword>
<dbReference type="PROSITE" id="PS50893">
    <property type="entry name" value="ABC_TRANSPORTER_2"/>
    <property type="match status" value="1"/>
</dbReference>
<comment type="caution">
    <text evidence="7">The sequence shown here is derived from an EMBL/GenBank/DDBJ whole genome shotgun (WGS) entry which is preliminary data.</text>
</comment>
<comment type="similarity">
    <text evidence="1">Belongs to the ABC transporter superfamily.</text>
</comment>
<feature type="region of interest" description="Disordered" evidence="5">
    <location>
        <begin position="1"/>
        <end position="30"/>
    </location>
</feature>
<dbReference type="InterPro" id="IPR003593">
    <property type="entry name" value="AAA+_ATPase"/>
</dbReference>
<evidence type="ECO:0000256" key="5">
    <source>
        <dbReference type="SAM" id="MobiDB-lite"/>
    </source>
</evidence>
<accession>M0CYI6</accession>